<comment type="caution">
    <text evidence="2">The sequence shown here is derived from an EMBL/GenBank/DDBJ whole genome shotgun (WGS) entry which is preliminary data.</text>
</comment>
<dbReference type="InterPro" id="IPR050248">
    <property type="entry name" value="Polysacc_deacetylase_ArnD"/>
</dbReference>
<dbReference type="PANTHER" id="PTHR10587">
    <property type="entry name" value="GLYCOSYL TRANSFERASE-RELATED"/>
    <property type="match status" value="1"/>
</dbReference>
<dbReference type="AlphaFoldDB" id="A0A9X7FSN3"/>
<sequence length="273" mass="31844">MIRKSVMVLILFLIGVIVFCYFSNSGARAKDESSTKLNVTQLKKEKESQIETKQEKDKGEIQKKTQNNKVMYLTFDDGPGKYTQEILNILKQENVKATFFVIGPHAEKFQNLIKNEKQNGHYVGLHSMTHDYKTLYTQGNFLSEMKQVQQILQRIIHENPILCRPPYGSKPGLTQGLRDEIAEARFKIWDWTIDSLDWKYNEMPLEQSVPKIVENVVSQANNDKEIVLMHDIHPQSVKALPEIIKQLKSKGYIFKTYSEKEHMILNFWHDNRL</sequence>
<dbReference type="CDD" id="cd10944">
    <property type="entry name" value="CE4_SmPgdA_like"/>
    <property type="match status" value="1"/>
</dbReference>
<dbReference type="GO" id="GO:0016810">
    <property type="term" value="F:hydrolase activity, acting on carbon-nitrogen (but not peptide) bonds"/>
    <property type="evidence" value="ECO:0007669"/>
    <property type="project" value="InterPro"/>
</dbReference>
<dbReference type="EMBL" id="NVCO01000139">
    <property type="protein sequence ID" value="PFT34426.1"/>
    <property type="molecule type" value="Genomic_DNA"/>
</dbReference>
<dbReference type="GO" id="GO:0005975">
    <property type="term" value="P:carbohydrate metabolic process"/>
    <property type="evidence" value="ECO:0007669"/>
    <property type="project" value="InterPro"/>
</dbReference>
<evidence type="ECO:0000259" key="1">
    <source>
        <dbReference type="PROSITE" id="PS51677"/>
    </source>
</evidence>
<organism evidence="2 3">
    <name type="scientific">Bacillus thuringiensis</name>
    <dbReference type="NCBI Taxonomy" id="1428"/>
    <lineage>
        <taxon>Bacteria</taxon>
        <taxon>Bacillati</taxon>
        <taxon>Bacillota</taxon>
        <taxon>Bacilli</taxon>
        <taxon>Bacillales</taxon>
        <taxon>Bacillaceae</taxon>
        <taxon>Bacillus</taxon>
        <taxon>Bacillus cereus group</taxon>
    </lineage>
</organism>
<protein>
    <submittedName>
        <fullName evidence="2">Peptidoglycan-N-acetylglucosamine deacetylase</fullName>
    </submittedName>
</protein>
<feature type="domain" description="NodB homology" evidence="1">
    <location>
        <begin position="69"/>
        <end position="255"/>
    </location>
</feature>
<gene>
    <name evidence="2" type="ORF">COK72_31530</name>
</gene>
<dbReference type="Pfam" id="PF01522">
    <property type="entry name" value="Polysacc_deac_1"/>
    <property type="match status" value="1"/>
</dbReference>
<dbReference type="PROSITE" id="PS51677">
    <property type="entry name" value="NODB"/>
    <property type="match status" value="1"/>
</dbReference>
<evidence type="ECO:0000313" key="2">
    <source>
        <dbReference type="EMBL" id="PFT34426.1"/>
    </source>
</evidence>
<accession>A0A9X7FSN3</accession>
<dbReference type="InterPro" id="IPR011330">
    <property type="entry name" value="Glyco_hydro/deAcase_b/a-brl"/>
</dbReference>
<reference evidence="2 3" key="1">
    <citation type="submission" date="2017-09" db="EMBL/GenBank/DDBJ databases">
        <title>Large-scale bioinformatics analysis of Bacillus genomes uncovers conserved roles of natural products in bacterial physiology.</title>
        <authorList>
            <consortium name="Agbiome Team Llc"/>
            <person name="Bleich R.M."/>
            <person name="Grubbs K.J."/>
            <person name="Santa Maria K.C."/>
            <person name="Allen S.E."/>
            <person name="Farag S."/>
            <person name="Shank E.A."/>
            <person name="Bowers A."/>
        </authorList>
    </citation>
    <scope>NUCLEOTIDE SEQUENCE [LARGE SCALE GENOMIC DNA]</scope>
    <source>
        <strain evidence="2 3">AFS065400</strain>
    </source>
</reference>
<dbReference type="Proteomes" id="UP000226106">
    <property type="component" value="Unassembled WGS sequence"/>
</dbReference>
<evidence type="ECO:0000313" key="3">
    <source>
        <dbReference type="Proteomes" id="UP000226106"/>
    </source>
</evidence>
<dbReference type="SUPFAM" id="SSF88713">
    <property type="entry name" value="Glycoside hydrolase/deacetylase"/>
    <property type="match status" value="1"/>
</dbReference>
<dbReference type="InterPro" id="IPR002509">
    <property type="entry name" value="NODB_dom"/>
</dbReference>
<dbReference type="PANTHER" id="PTHR10587:SF125">
    <property type="entry name" value="POLYSACCHARIDE DEACETYLASE YHEN-RELATED"/>
    <property type="match status" value="1"/>
</dbReference>
<dbReference type="RefSeq" id="WP_098641223.1">
    <property type="nucleotide sequence ID" value="NZ_NVCO01000139.1"/>
</dbReference>
<proteinExistence type="predicted"/>
<dbReference type="Gene3D" id="3.20.20.370">
    <property type="entry name" value="Glycoside hydrolase/deacetylase"/>
    <property type="match status" value="1"/>
</dbReference>
<name>A0A9X7FSN3_BACTU</name>